<dbReference type="CDD" id="cd00082">
    <property type="entry name" value="HisKA"/>
    <property type="match status" value="1"/>
</dbReference>
<keyword evidence="4" id="KW-0808">Transferase</keyword>
<dbReference type="PROSITE" id="PS50109">
    <property type="entry name" value="HIS_KIN"/>
    <property type="match status" value="1"/>
</dbReference>
<dbReference type="RefSeq" id="WP_231813796.1">
    <property type="nucleotide sequence ID" value="NZ_JAJOZR010000005.1"/>
</dbReference>
<dbReference type="GO" id="GO:0000155">
    <property type="term" value="F:phosphorelay sensor kinase activity"/>
    <property type="evidence" value="ECO:0007669"/>
    <property type="project" value="InterPro"/>
</dbReference>
<keyword evidence="5 10" id="KW-0418">Kinase</keyword>
<dbReference type="InterPro" id="IPR036890">
    <property type="entry name" value="HATPase_C_sf"/>
</dbReference>
<feature type="transmembrane region" description="Helical" evidence="7">
    <location>
        <begin position="134"/>
        <end position="155"/>
    </location>
</feature>
<evidence type="ECO:0000256" key="1">
    <source>
        <dbReference type="ARBA" id="ARBA00000085"/>
    </source>
</evidence>
<evidence type="ECO:0000313" key="11">
    <source>
        <dbReference type="Proteomes" id="UP001139089"/>
    </source>
</evidence>
<evidence type="ECO:0000256" key="2">
    <source>
        <dbReference type="ARBA" id="ARBA00012438"/>
    </source>
</evidence>
<evidence type="ECO:0000256" key="6">
    <source>
        <dbReference type="ARBA" id="ARBA00023136"/>
    </source>
</evidence>
<dbReference type="Proteomes" id="UP001139089">
    <property type="component" value="Unassembled WGS sequence"/>
</dbReference>
<dbReference type="GO" id="GO:0007234">
    <property type="term" value="P:osmosensory signaling via phosphorelay pathway"/>
    <property type="evidence" value="ECO:0007669"/>
    <property type="project" value="TreeGrafter"/>
</dbReference>
<dbReference type="EC" id="2.7.13.3" evidence="2"/>
<proteinExistence type="predicted"/>
<comment type="catalytic activity">
    <reaction evidence="1">
        <text>ATP + protein L-histidine = ADP + protein N-phospho-L-histidine.</text>
        <dbReference type="EC" id="2.7.13.3"/>
    </reaction>
</comment>
<keyword evidence="7" id="KW-0812">Transmembrane</keyword>
<feature type="transmembrane region" description="Helical" evidence="7">
    <location>
        <begin position="31"/>
        <end position="54"/>
    </location>
</feature>
<dbReference type="SMART" id="SM00387">
    <property type="entry name" value="HATPase_c"/>
    <property type="match status" value="1"/>
</dbReference>
<dbReference type="InterPro" id="IPR003594">
    <property type="entry name" value="HATPase_dom"/>
</dbReference>
<dbReference type="PRINTS" id="PR00344">
    <property type="entry name" value="BCTRLSENSOR"/>
</dbReference>
<feature type="domain" description="Histidine kinase" evidence="8">
    <location>
        <begin position="408"/>
        <end position="625"/>
    </location>
</feature>
<dbReference type="EMBL" id="JAJOZR010000005">
    <property type="protein sequence ID" value="MCD7109302.1"/>
    <property type="molecule type" value="Genomic_DNA"/>
</dbReference>
<reference evidence="10" key="1">
    <citation type="submission" date="2021-12" db="EMBL/GenBank/DDBJ databases">
        <authorList>
            <person name="Li Y."/>
        </authorList>
    </citation>
    <scope>NUCLEOTIDE SEQUENCE</scope>
    <source>
        <strain evidence="10">DKSPLA3</strain>
    </source>
</reference>
<evidence type="ECO:0000256" key="5">
    <source>
        <dbReference type="ARBA" id="ARBA00022777"/>
    </source>
</evidence>
<keyword evidence="3" id="KW-0597">Phosphoprotein</keyword>
<evidence type="ECO:0000259" key="8">
    <source>
        <dbReference type="PROSITE" id="PS50109"/>
    </source>
</evidence>
<keyword evidence="11" id="KW-1185">Reference proteome</keyword>
<dbReference type="InterPro" id="IPR005467">
    <property type="entry name" value="His_kinase_dom"/>
</dbReference>
<dbReference type="Pfam" id="PF02518">
    <property type="entry name" value="HATPase_c"/>
    <property type="match status" value="1"/>
</dbReference>
<dbReference type="Gene3D" id="3.30.565.10">
    <property type="entry name" value="Histidine kinase-like ATPase, C-terminal domain"/>
    <property type="match status" value="1"/>
</dbReference>
<accession>A0A9X1T0B5</accession>
<dbReference type="GO" id="GO:0030295">
    <property type="term" value="F:protein kinase activator activity"/>
    <property type="evidence" value="ECO:0007669"/>
    <property type="project" value="TreeGrafter"/>
</dbReference>
<dbReference type="GO" id="GO:0000156">
    <property type="term" value="F:phosphorelay response regulator activity"/>
    <property type="evidence" value="ECO:0007669"/>
    <property type="project" value="TreeGrafter"/>
</dbReference>
<evidence type="ECO:0000256" key="3">
    <source>
        <dbReference type="ARBA" id="ARBA00022553"/>
    </source>
</evidence>
<evidence type="ECO:0000256" key="4">
    <source>
        <dbReference type="ARBA" id="ARBA00022679"/>
    </source>
</evidence>
<dbReference type="AlphaFoldDB" id="A0A9X1T0B5"/>
<feature type="transmembrane region" description="Helical" evidence="7">
    <location>
        <begin position="101"/>
        <end position="122"/>
    </location>
</feature>
<dbReference type="Gene3D" id="1.10.287.130">
    <property type="match status" value="1"/>
</dbReference>
<feature type="transmembrane region" description="Helical" evidence="7">
    <location>
        <begin position="237"/>
        <end position="261"/>
    </location>
</feature>
<dbReference type="InterPro" id="IPR004358">
    <property type="entry name" value="Sig_transdc_His_kin-like_C"/>
</dbReference>
<gene>
    <name evidence="10" type="ORF">LRX75_09605</name>
</gene>
<sequence>MAAAGFCVLVGIAIGSLWVLKSGHIADTLPVLFRMQFNTAVSFVLTGLAVAALLKGAGRIAAGLSIAVMLIGLAFLLEPFIDAGHPLDTLLVDPFRQTAPYPGHLASGTALSFVLIGVCILVSAVTGRPTLLRIVLAATVFMAAAATLIGYGLQLVTESDWPRYGHMSPHTALCFAALALPLIFLRADELDYDASTIAAMLGAASYLLLLALTLLDLQDAFEGSGPTIILDPDGKPVSQAILAGLLIVSGIVYAGLIVYAFRNAQRYRAIALQLRESQERMSAIIDTAADGIVTIDARGIILSANRAMETIFGYRSDDMLGRDIRTLVPDLLPAADNDDHPVNIACTGREIVGTRRGGMRFPVDLSVARIELDHTVLHSGIIRDISQRKQHEQDILEINAELEEFAWRTSHDLRAPIASSIGLTAIMRDMIGLKAPATQLAPVIGRLERGLQKLDGLIENIIQLKRSRLLDEPASCMPLAATVEETIEQLRFIDPGRQVSFTVDISETLVVRTKPARLRMILDNLVSNAIKYADPDAETRRVTVDAAIGGDGWLELRVSDNGLGLARGDESGLFQMFKRFHPSRSDGSGLGLYIVKKSVEHLGGTVAYIRLDKGSRFVIRLPQRNDA</sequence>
<dbReference type="InterPro" id="IPR050351">
    <property type="entry name" value="BphY/WalK/GraS-like"/>
</dbReference>
<evidence type="ECO:0000313" key="10">
    <source>
        <dbReference type="EMBL" id="MCD7109302.1"/>
    </source>
</evidence>
<dbReference type="InterPro" id="IPR036097">
    <property type="entry name" value="HisK_dim/P_sf"/>
</dbReference>
<dbReference type="Pfam" id="PF13426">
    <property type="entry name" value="PAS_9"/>
    <property type="match status" value="1"/>
</dbReference>
<dbReference type="PROSITE" id="PS50112">
    <property type="entry name" value="PAS"/>
    <property type="match status" value="1"/>
</dbReference>
<dbReference type="InterPro" id="IPR000014">
    <property type="entry name" value="PAS"/>
</dbReference>
<dbReference type="InterPro" id="IPR003661">
    <property type="entry name" value="HisK_dim/P_dom"/>
</dbReference>
<dbReference type="SUPFAM" id="SSF47384">
    <property type="entry name" value="Homodimeric domain of signal transducing histidine kinase"/>
    <property type="match status" value="1"/>
</dbReference>
<dbReference type="SUPFAM" id="SSF55874">
    <property type="entry name" value="ATPase domain of HSP90 chaperone/DNA topoisomerase II/histidine kinase"/>
    <property type="match status" value="1"/>
</dbReference>
<feature type="transmembrane region" description="Helical" evidence="7">
    <location>
        <begin position="61"/>
        <end position="81"/>
    </location>
</feature>
<name>A0A9X1T0B5_9HYPH</name>
<dbReference type="GO" id="GO:0016020">
    <property type="term" value="C:membrane"/>
    <property type="evidence" value="ECO:0007669"/>
    <property type="project" value="UniProtKB-SubCell"/>
</dbReference>
<dbReference type="InterPro" id="IPR035965">
    <property type="entry name" value="PAS-like_dom_sf"/>
</dbReference>
<feature type="transmembrane region" description="Helical" evidence="7">
    <location>
        <begin position="167"/>
        <end position="185"/>
    </location>
</feature>
<dbReference type="PANTHER" id="PTHR42878:SF15">
    <property type="entry name" value="BACTERIOPHYTOCHROME"/>
    <property type="match status" value="1"/>
</dbReference>
<comment type="caution">
    <text evidence="10">The sequence shown here is derived from an EMBL/GenBank/DDBJ whole genome shotgun (WGS) entry which is preliminary data.</text>
</comment>
<evidence type="ECO:0000256" key="7">
    <source>
        <dbReference type="SAM" id="Phobius"/>
    </source>
</evidence>
<dbReference type="NCBIfam" id="TIGR00229">
    <property type="entry name" value="sensory_box"/>
    <property type="match status" value="1"/>
</dbReference>
<evidence type="ECO:0000259" key="9">
    <source>
        <dbReference type="PROSITE" id="PS50112"/>
    </source>
</evidence>
<organism evidence="10 11">
    <name type="scientific">Rhizobium quercicola</name>
    <dbReference type="NCBI Taxonomy" id="2901226"/>
    <lineage>
        <taxon>Bacteria</taxon>
        <taxon>Pseudomonadati</taxon>
        <taxon>Pseudomonadota</taxon>
        <taxon>Alphaproteobacteria</taxon>
        <taxon>Hyphomicrobiales</taxon>
        <taxon>Rhizobiaceae</taxon>
        <taxon>Rhizobium/Agrobacterium group</taxon>
        <taxon>Rhizobium</taxon>
    </lineage>
</organism>
<feature type="domain" description="PAS" evidence="9">
    <location>
        <begin position="277"/>
        <end position="330"/>
    </location>
</feature>
<protein>
    <recommendedName>
        <fullName evidence="2">histidine kinase</fullName>
        <ecNumber evidence="2">2.7.13.3</ecNumber>
    </recommendedName>
</protein>
<keyword evidence="7" id="KW-1133">Transmembrane helix</keyword>
<dbReference type="SUPFAM" id="SSF55785">
    <property type="entry name" value="PYP-like sensor domain (PAS domain)"/>
    <property type="match status" value="1"/>
</dbReference>
<dbReference type="PANTHER" id="PTHR42878">
    <property type="entry name" value="TWO-COMPONENT HISTIDINE KINASE"/>
    <property type="match status" value="1"/>
</dbReference>
<dbReference type="Gene3D" id="3.30.450.20">
    <property type="entry name" value="PAS domain"/>
    <property type="match status" value="1"/>
</dbReference>
<keyword evidence="6 7" id="KW-0472">Membrane</keyword>
<dbReference type="CDD" id="cd00130">
    <property type="entry name" value="PAS"/>
    <property type="match status" value="1"/>
</dbReference>
<dbReference type="SMART" id="SM00091">
    <property type="entry name" value="PAS"/>
    <property type="match status" value="1"/>
</dbReference>
<feature type="transmembrane region" description="Helical" evidence="7">
    <location>
        <begin position="197"/>
        <end position="217"/>
    </location>
</feature>